<gene>
    <name evidence="1" type="ORF">Scaly_1655000</name>
</gene>
<proteinExistence type="predicted"/>
<dbReference type="EMBL" id="JACGWM010000010">
    <property type="protein sequence ID" value="KAL0346390.1"/>
    <property type="molecule type" value="Genomic_DNA"/>
</dbReference>
<comment type="caution">
    <text evidence="1">The sequence shown here is derived from an EMBL/GenBank/DDBJ whole genome shotgun (WGS) entry which is preliminary data.</text>
</comment>
<evidence type="ECO:0008006" key="2">
    <source>
        <dbReference type="Google" id="ProtNLM"/>
    </source>
</evidence>
<dbReference type="PANTHER" id="PTHR33116:SF86">
    <property type="entry name" value="REVERSE TRANSCRIPTASE DOMAIN-CONTAINING PROTEIN"/>
    <property type="match status" value="1"/>
</dbReference>
<sequence>MASSLINLEKSALVFRKNILVQRTEELAYILEVSVMDKHEKYLGLPTAIGKLKWKVFEGIKECFWKKINGWATKKLSQAGRVVLIKSTQDLLAAGLLWCIGNSESVLILGVPWPPGPISFHVISKPKSLQESTKVAKLLNEARWNESLVREEFSLIDSECILAIPLLNTRG</sequence>
<reference evidence="1" key="2">
    <citation type="journal article" date="2024" name="Plant">
        <title>Genomic evolution and insights into agronomic trait innovations of Sesamum species.</title>
        <authorList>
            <person name="Miao H."/>
            <person name="Wang L."/>
            <person name="Qu L."/>
            <person name="Liu H."/>
            <person name="Sun Y."/>
            <person name="Le M."/>
            <person name="Wang Q."/>
            <person name="Wei S."/>
            <person name="Zheng Y."/>
            <person name="Lin W."/>
            <person name="Duan Y."/>
            <person name="Cao H."/>
            <person name="Xiong S."/>
            <person name="Wang X."/>
            <person name="Wei L."/>
            <person name="Li C."/>
            <person name="Ma Q."/>
            <person name="Ju M."/>
            <person name="Zhao R."/>
            <person name="Li G."/>
            <person name="Mu C."/>
            <person name="Tian Q."/>
            <person name="Mei H."/>
            <person name="Zhang T."/>
            <person name="Gao T."/>
            <person name="Zhang H."/>
        </authorList>
    </citation>
    <scope>NUCLEOTIDE SEQUENCE</scope>
    <source>
        <strain evidence="1">KEN8</strain>
    </source>
</reference>
<name>A0AAW2NU39_9LAMI</name>
<dbReference type="AlphaFoldDB" id="A0AAW2NU39"/>
<evidence type="ECO:0000313" key="1">
    <source>
        <dbReference type="EMBL" id="KAL0346390.1"/>
    </source>
</evidence>
<organism evidence="1">
    <name type="scientific">Sesamum calycinum</name>
    <dbReference type="NCBI Taxonomy" id="2727403"/>
    <lineage>
        <taxon>Eukaryota</taxon>
        <taxon>Viridiplantae</taxon>
        <taxon>Streptophyta</taxon>
        <taxon>Embryophyta</taxon>
        <taxon>Tracheophyta</taxon>
        <taxon>Spermatophyta</taxon>
        <taxon>Magnoliopsida</taxon>
        <taxon>eudicotyledons</taxon>
        <taxon>Gunneridae</taxon>
        <taxon>Pentapetalae</taxon>
        <taxon>asterids</taxon>
        <taxon>lamiids</taxon>
        <taxon>Lamiales</taxon>
        <taxon>Pedaliaceae</taxon>
        <taxon>Sesamum</taxon>
    </lineage>
</organism>
<protein>
    <recommendedName>
        <fullName evidence="2">Reverse transcriptase</fullName>
    </recommendedName>
</protein>
<accession>A0AAW2NU39</accession>
<reference evidence="1" key="1">
    <citation type="submission" date="2020-06" db="EMBL/GenBank/DDBJ databases">
        <authorList>
            <person name="Li T."/>
            <person name="Hu X."/>
            <person name="Zhang T."/>
            <person name="Song X."/>
            <person name="Zhang H."/>
            <person name="Dai N."/>
            <person name="Sheng W."/>
            <person name="Hou X."/>
            <person name="Wei L."/>
        </authorList>
    </citation>
    <scope>NUCLEOTIDE SEQUENCE</scope>
    <source>
        <strain evidence="1">KEN8</strain>
        <tissue evidence="1">Leaf</tissue>
    </source>
</reference>
<dbReference type="PANTHER" id="PTHR33116">
    <property type="entry name" value="REVERSE TRANSCRIPTASE ZINC-BINDING DOMAIN-CONTAINING PROTEIN-RELATED-RELATED"/>
    <property type="match status" value="1"/>
</dbReference>